<dbReference type="SMART" id="SM00984">
    <property type="entry name" value="UDPG_MGDP_dh_C"/>
    <property type="match status" value="1"/>
</dbReference>
<evidence type="ECO:0000259" key="11">
    <source>
        <dbReference type="SMART" id="SM00984"/>
    </source>
</evidence>
<dbReference type="InterPro" id="IPR017476">
    <property type="entry name" value="UDP-Glc/GDP-Man"/>
</dbReference>
<dbReference type="InterPro" id="IPR036291">
    <property type="entry name" value="NAD(P)-bd_dom_sf"/>
</dbReference>
<dbReference type="NCBIfam" id="TIGR03026">
    <property type="entry name" value="NDP-sugDHase"/>
    <property type="match status" value="1"/>
</dbReference>
<dbReference type="GO" id="GO:0003979">
    <property type="term" value="F:UDP-glucose 6-dehydrogenase activity"/>
    <property type="evidence" value="ECO:0007669"/>
    <property type="project" value="UniProtKB-EC"/>
</dbReference>
<dbReference type="AlphaFoldDB" id="A0A2M7V4F9"/>
<keyword evidence="4 7" id="KW-0560">Oxidoreductase</keyword>
<comment type="caution">
    <text evidence="12">The sequence shown here is derived from an EMBL/GenBank/DDBJ whole genome shotgun (WGS) entry which is preliminary data.</text>
</comment>
<feature type="binding site" evidence="10">
    <location>
        <position position="92"/>
    </location>
    <ligand>
        <name>NAD(+)</name>
        <dbReference type="ChEBI" id="CHEBI:57540"/>
    </ligand>
</feature>
<dbReference type="InterPro" id="IPR036220">
    <property type="entry name" value="UDP-Glc/GDP-Man_DH_C_sf"/>
</dbReference>
<evidence type="ECO:0000256" key="4">
    <source>
        <dbReference type="ARBA" id="ARBA00023002"/>
    </source>
</evidence>
<evidence type="ECO:0000313" key="12">
    <source>
        <dbReference type="EMBL" id="PIZ93444.1"/>
    </source>
</evidence>
<name>A0A2M7V4F9_9BACT</name>
<dbReference type="Pfam" id="PF03720">
    <property type="entry name" value="UDPG_MGDP_dh_C"/>
    <property type="match status" value="1"/>
</dbReference>
<dbReference type="EMBL" id="PFPI01000025">
    <property type="protein sequence ID" value="PIZ93444.1"/>
    <property type="molecule type" value="Genomic_DNA"/>
</dbReference>
<comment type="pathway">
    <text evidence="1">Nucleotide-sugar biosynthesis; UDP-alpha-D-glucuronate biosynthesis; UDP-alpha-D-glucuronate from UDP-alpha-D-glucose: step 1/1.</text>
</comment>
<keyword evidence="5 7" id="KW-0520">NAD</keyword>
<dbReference type="Proteomes" id="UP000230078">
    <property type="component" value="Unassembled WGS sequence"/>
</dbReference>
<feature type="binding site" evidence="9">
    <location>
        <position position="276"/>
    </location>
    <ligand>
        <name>substrate</name>
    </ligand>
</feature>
<dbReference type="InterPro" id="IPR014026">
    <property type="entry name" value="UDP-Glc/GDP-Man_DH_dimer"/>
</dbReference>
<evidence type="ECO:0000256" key="6">
    <source>
        <dbReference type="ARBA" id="ARBA00047473"/>
    </source>
</evidence>
<dbReference type="EC" id="1.1.1.22" evidence="3 7"/>
<feature type="binding site" evidence="10">
    <location>
        <position position="136"/>
    </location>
    <ligand>
        <name>NAD(+)</name>
        <dbReference type="ChEBI" id="CHEBI:57540"/>
    </ligand>
</feature>
<feature type="binding site" evidence="9">
    <location>
        <begin position="165"/>
        <end position="168"/>
    </location>
    <ligand>
        <name>substrate</name>
    </ligand>
</feature>
<evidence type="ECO:0000256" key="5">
    <source>
        <dbReference type="ARBA" id="ARBA00023027"/>
    </source>
</evidence>
<dbReference type="Gene3D" id="3.40.50.720">
    <property type="entry name" value="NAD(P)-binding Rossmann-like Domain"/>
    <property type="match status" value="2"/>
</dbReference>
<dbReference type="PANTHER" id="PTHR43750:SF3">
    <property type="entry name" value="UDP-GLUCOSE 6-DEHYDROGENASE TUAD"/>
    <property type="match status" value="1"/>
</dbReference>
<evidence type="ECO:0000313" key="13">
    <source>
        <dbReference type="Proteomes" id="UP000230078"/>
    </source>
</evidence>
<sequence>MNILYIGAGFVGACSAAVSADSGHKALVYDIDTTKIEKLGSGDRDVIESCLFEKGLGDLLIRNNERIVFTTDYAKVEAFLDTCDAVFMCLPTPEVGNTGESDLSYYRAAANDLAEALVKRNDGKQEGYIVVVNKSTVPIEMVDETAHILDSHGVTSYGVVSNPEFLVEGKAIQGALKPDRIVVGAWNQKDFDVMKQVYQRFYDAPDVKYLEVNPKEAAAGKLLANYYLFAKLAICFDVIGRTAETFSDIQFEVLRKIIASDVRIGGWGFYDSLYAGGSCLIKDARSLSHQLQTSGQEATLVNDTYVANRRQLETFLARAENDAHFDWRGKKVALLGTAFKRDTNDIRNSPSIDILHFCKEQDVVDVAVYDPSALPLFQEMFPASESIHYTQHEFDAIVDADVVIIATDWPQFRGLADVMIGELKKKPLVMDGRRMLQHRYDDLKEAGFQIIAVGSPFIS</sequence>
<evidence type="ECO:0000256" key="3">
    <source>
        <dbReference type="ARBA" id="ARBA00012954"/>
    </source>
</evidence>
<dbReference type="SUPFAM" id="SSF51735">
    <property type="entry name" value="NAD(P)-binding Rossmann-fold domains"/>
    <property type="match status" value="1"/>
</dbReference>
<reference evidence="13" key="1">
    <citation type="submission" date="2017-09" db="EMBL/GenBank/DDBJ databases">
        <title>Depth-based differentiation of microbial function through sediment-hosted aquifers and enrichment of novel symbionts in the deep terrestrial subsurface.</title>
        <authorList>
            <person name="Probst A.J."/>
            <person name="Ladd B."/>
            <person name="Jarett J.K."/>
            <person name="Geller-Mcgrath D.E."/>
            <person name="Sieber C.M.K."/>
            <person name="Emerson J.B."/>
            <person name="Anantharaman K."/>
            <person name="Thomas B.C."/>
            <person name="Malmstrom R."/>
            <person name="Stieglmeier M."/>
            <person name="Klingl A."/>
            <person name="Woyke T."/>
            <person name="Ryan C.M."/>
            <person name="Banfield J.F."/>
        </authorList>
    </citation>
    <scope>NUCLEOTIDE SEQUENCE [LARGE SCALE GENOMIC DNA]</scope>
</reference>
<evidence type="ECO:0000256" key="7">
    <source>
        <dbReference type="PIRNR" id="PIRNR000124"/>
    </source>
</evidence>
<dbReference type="InterPro" id="IPR008927">
    <property type="entry name" value="6-PGluconate_DH-like_C_sf"/>
</dbReference>
<dbReference type="PIRSF" id="PIRSF500134">
    <property type="entry name" value="UDPglc_DH_bac"/>
    <property type="match status" value="1"/>
</dbReference>
<feature type="binding site" evidence="9">
    <location>
        <position position="221"/>
    </location>
    <ligand>
        <name>substrate</name>
    </ligand>
</feature>
<comment type="catalytic activity">
    <reaction evidence="6 7">
        <text>UDP-alpha-D-glucose + 2 NAD(+) + H2O = UDP-alpha-D-glucuronate + 2 NADH + 3 H(+)</text>
        <dbReference type="Rhea" id="RHEA:23596"/>
        <dbReference type="ChEBI" id="CHEBI:15377"/>
        <dbReference type="ChEBI" id="CHEBI:15378"/>
        <dbReference type="ChEBI" id="CHEBI:57540"/>
        <dbReference type="ChEBI" id="CHEBI:57945"/>
        <dbReference type="ChEBI" id="CHEBI:58052"/>
        <dbReference type="ChEBI" id="CHEBI:58885"/>
        <dbReference type="EC" id="1.1.1.22"/>
    </reaction>
</comment>
<dbReference type="SUPFAM" id="SSF48179">
    <property type="entry name" value="6-phosphogluconate dehydrogenase C-terminal domain-like"/>
    <property type="match status" value="1"/>
</dbReference>
<proteinExistence type="inferred from homology"/>
<accession>A0A2M7V4F9</accession>
<dbReference type="GO" id="GO:0006065">
    <property type="term" value="P:UDP-glucuronate biosynthetic process"/>
    <property type="evidence" value="ECO:0007669"/>
    <property type="project" value="UniProtKB-UniPathway"/>
</dbReference>
<feature type="binding site" evidence="10">
    <location>
        <position position="282"/>
    </location>
    <ligand>
        <name>NAD(+)</name>
        <dbReference type="ChEBI" id="CHEBI:57540"/>
    </ligand>
</feature>
<dbReference type="GO" id="GO:0051287">
    <property type="term" value="F:NAD binding"/>
    <property type="evidence" value="ECO:0007669"/>
    <property type="project" value="InterPro"/>
</dbReference>
<dbReference type="UniPathway" id="UPA00038">
    <property type="reaction ID" value="UER00491"/>
</dbReference>
<feature type="active site" description="Nucleophile" evidence="8">
    <location>
        <position position="279"/>
    </location>
</feature>
<dbReference type="Pfam" id="PF00984">
    <property type="entry name" value="UDPG_MGDP_dh"/>
    <property type="match status" value="1"/>
</dbReference>
<feature type="binding site" evidence="10">
    <location>
        <position position="168"/>
    </location>
    <ligand>
        <name>NAD(+)</name>
        <dbReference type="ChEBI" id="CHEBI:57540"/>
    </ligand>
</feature>
<evidence type="ECO:0000256" key="10">
    <source>
        <dbReference type="PIRSR" id="PIRSR500134-3"/>
    </source>
</evidence>
<gene>
    <name evidence="12" type="ORF">COX83_01845</name>
</gene>
<feature type="binding site" evidence="10">
    <location>
        <position position="347"/>
    </location>
    <ligand>
        <name>NAD(+)</name>
        <dbReference type="ChEBI" id="CHEBI:57540"/>
    </ligand>
</feature>
<organism evidence="12 13">
    <name type="scientific">Candidatus Magasanikbacteria bacterium CG_4_10_14_0_2_um_filter_41_31</name>
    <dbReference type="NCBI Taxonomy" id="1974639"/>
    <lineage>
        <taxon>Bacteria</taxon>
        <taxon>Candidatus Magasanikiibacteriota</taxon>
    </lineage>
</organism>
<dbReference type="InterPro" id="IPR001732">
    <property type="entry name" value="UDP-Glc/GDP-Man_DH_N"/>
</dbReference>
<evidence type="ECO:0000256" key="9">
    <source>
        <dbReference type="PIRSR" id="PIRSR500134-2"/>
    </source>
</evidence>
<protein>
    <recommendedName>
        <fullName evidence="3 7">UDP-glucose 6-dehydrogenase</fullName>
        <ecNumber evidence="3 7">1.1.1.22</ecNumber>
    </recommendedName>
</protein>
<dbReference type="GO" id="GO:0000271">
    <property type="term" value="P:polysaccharide biosynthetic process"/>
    <property type="evidence" value="ECO:0007669"/>
    <property type="project" value="InterPro"/>
</dbReference>
<dbReference type="PANTHER" id="PTHR43750">
    <property type="entry name" value="UDP-GLUCOSE 6-DEHYDROGENASE TUAD"/>
    <property type="match status" value="1"/>
</dbReference>
<dbReference type="PIRSF" id="PIRSF000124">
    <property type="entry name" value="UDPglc_GDPman_dh"/>
    <property type="match status" value="1"/>
</dbReference>
<evidence type="ECO:0000256" key="2">
    <source>
        <dbReference type="ARBA" id="ARBA00006601"/>
    </source>
</evidence>
<dbReference type="Pfam" id="PF03721">
    <property type="entry name" value="UDPG_MGDP_dh_N"/>
    <property type="match status" value="1"/>
</dbReference>
<dbReference type="SUPFAM" id="SSF52413">
    <property type="entry name" value="UDP-glucose/GDP-mannose dehydrogenase C-terminal domain"/>
    <property type="match status" value="1"/>
</dbReference>
<feature type="binding site" evidence="10">
    <location>
        <position position="35"/>
    </location>
    <ligand>
        <name>NAD(+)</name>
        <dbReference type="ChEBI" id="CHEBI:57540"/>
    </ligand>
</feature>
<feature type="domain" description="UDP-glucose/GDP-mannose dehydrogenase C-terminal" evidence="11">
    <location>
        <begin position="333"/>
        <end position="438"/>
    </location>
</feature>
<dbReference type="InterPro" id="IPR014027">
    <property type="entry name" value="UDP-Glc/GDP-Man_DH_C"/>
</dbReference>
<evidence type="ECO:0000256" key="8">
    <source>
        <dbReference type="PIRSR" id="PIRSR500134-1"/>
    </source>
</evidence>
<feature type="binding site" evidence="9">
    <location>
        <position position="340"/>
    </location>
    <ligand>
        <name>substrate</name>
    </ligand>
</feature>
<comment type="similarity">
    <text evidence="2 7">Belongs to the UDP-glucose/GDP-mannose dehydrogenase family.</text>
</comment>
<dbReference type="InterPro" id="IPR028357">
    <property type="entry name" value="UDPglc_DH_bac"/>
</dbReference>
<evidence type="ECO:0000256" key="1">
    <source>
        <dbReference type="ARBA" id="ARBA00004701"/>
    </source>
</evidence>
<feature type="binding site" evidence="10">
    <location>
        <position position="30"/>
    </location>
    <ligand>
        <name>NAD(+)</name>
        <dbReference type="ChEBI" id="CHEBI:57540"/>
    </ligand>
</feature>